<protein>
    <recommendedName>
        <fullName evidence="4">Amino acid permease/ SLC12A domain-containing protein</fullName>
    </recommendedName>
</protein>
<gene>
    <name evidence="2" type="primary">SSCI65480.1</name>
</gene>
<dbReference type="EMBL" id="CCFA01003877">
    <property type="protein sequence ID" value="CDS01398.1"/>
    <property type="molecule type" value="Genomic_DNA"/>
</dbReference>
<name>A0A0F7S138_9BASI</name>
<sequence>MASMDVQAISVASPDLEKSSLPSSDNVEKGYSDEDAATLGRLGMDDESPDGTVHRNLKQRHLSMIALGGTIGTGLFV</sequence>
<evidence type="ECO:0000313" key="3">
    <source>
        <dbReference type="Proteomes" id="UP000242770"/>
    </source>
</evidence>
<feature type="region of interest" description="Disordered" evidence="1">
    <location>
        <begin position="1"/>
        <end position="32"/>
    </location>
</feature>
<dbReference type="Proteomes" id="UP000242770">
    <property type="component" value="Unassembled WGS sequence"/>
</dbReference>
<evidence type="ECO:0008006" key="4">
    <source>
        <dbReference type="Google" id="ProtNLM"/>
    </source>
</evidence>
<keyword evidence="3" id="KW-1185">Reference proteome</keyword>
<organism evidence="2 3">
    <name type="scientific">Sporisorium scitamineum</name>
    <dbReference type="NCBI Taxonomy" id="49012"/>
    <lineage>
        <taxon>Eukaryota</taxon>
        <taxon>Fungi</taxon>
        <taxon>Dikarya</taxon>
        <taxon>Basidiomycota</taxon>
        <taxon>Ustilaginomycotina</taxon>
        <taxon>Ustilaginomycetes</taxon>
        <taxon>Ustilaginales</taxon>
        <taxon>Ustilaginaceae</taxon>
        <taxon>Sporisorium</taxon>
    </lineage>
</organism>
<dbReference type="STRING" id="49012.A0A0F7S138"/>
<reference evidence="3" key="1">
    <citation type="submission" date="2014-06" db="EMBL/GenBank/DDBJ databases">
        <authorList>
            <person name="Berkman P.J."/>
        </authorList>
    </citation>
    <scope>NUCLEOTIDE SEQUENCE [LARGE SCALE GENOMIC DNA]</scope>
</reference>
<dbReference type="AlphaFoldDB" id="A0A0F7S138"/>
<evidence type="ECO:0000313" key="2">
    <source>
        <dbReference type="EMBL" id="CDS01398.1"/>
    </source>
</evidence>
<proteinExistence type="predicted"/>
<feature type="non-terminal residue" evidence="2">
    <location>
        <position position="77"/>
    </location>
</feature>
<accession>A0A0F7S138</accession>
<evidence type="ECO:0000256" key="1">
    <source>
        <dbReference type="SAM" id="MobiDB-lite"/>
    </source>
</evidence>